<comment type="caution">
    <text evidence="3">The sequence shown here is derived from an EMBL/GenBank/DDBJ whole genome shotgun (WGS) entry which is preliminary data.</text>
</comment>
<dbReference type="InterPro" id="IPR045063">
    <property type="entry name" value="Dynamin_N"/>
</dbReference>
<protein>
    <submittedName>
        <fullName evidence="3">Dynamin family protein</fullName>
    </submittedName>
</protein>
<sequence length="474" mass="54773">MEQTIQKSTNKDIHKALEELEDKRKQILWSPLANRYARTLERVERIFQEESLQQSIDDRFFSKIDAFIKQCREPEFHIAIIGVVKAGKSTLINALLGSELASTAVTPETAVLTKFRSGKGSNVVTVRFYNEKEWSELWDSASENPHSTFFKEYNALQADSIKEKWVGHDKISLNPDSSEELKQAVKEWTSSQDPKHYFVKEVEIGLADFNLPEQVVFVDTPGLNDVVRYRSDVTRNYIDRANAVILCALSKTLNTGDLQTMYNVFANCRENPEKVYTIGTQLDLLNEPQTEWPQLKEKWISYLEGEDCYGSAQKAARNIFGLSAHMYNQAIQYDQLGKREQRKLENALFNYTEDFTEVVEEAIKYSDILTFKDDLFMEIVQNHESLLIEELKGRFQDIQQELLDRIVYIKTSQTEMLATAGEDLEAITEKAKQKEQEVKEMKVNQDTLQDVLRKVQKNNSEYVRELKKAAKNIV</sequence>
<keyword evidence="4" id="KW-1185">Reference proteome</keyword>
<proteinExistence type="predicted"/>
<name>A0A9X2CVV1_9BACI</name>
<evidence type="ECO:0000259" key="2">
    <source>
        <dbReference type="Pfam" id="PF00350"/>
    </source>
</evidence>
<dbReference type="AlphaFoldDB" id="A0A9X2CVV1"/>
<organism evidence="3 4">
    <name type="scientific">Halalkalibacter alkaliphilus</name>
    <dbReference type="NCBI Taxonomy" id="2917993"/>
    <lineage>
        <taxon>Bacteria</taxon>
        <taxon>Bacillati</taxon>
        <taxon>Bacillota</taxon>
        <taxon>Bacilli</taxon>
        <taxon>Bacillales</taxon>
        <taxon>Bacillaceae</taxon>
        <taxon>Halalkalibacter</taxon>
    </lineage>
</organism>
<dbReference type="InterPro" id="IPR051943">
    <property type="entry name" value="TRAFAC_Dynamin-like_GTPase"/>
</dbReference>
<dbReference type="PANTHER" id="PTHR43681:SF1">
    <property type="entry name" value="SARCALUMENIN"/>
    <property type="match status" value="1"/>
</dbReference>
<accession>A0A9X2CVV1</accession>
<evidence type="ECO:0000256" key="1">
    <source>
        <dbReference type="SAM" id="Coils"/>
    </source>
</evidence>
<dbReference type="PANTHER" id="PTHR43681">
    <property type="entry name" value="TRANSMEMBRANE GTPASE FZO"/>
    <property type="match status" value="1"/>
</dbReference>
<evidence type="ECO:0000313" key="4">
    <source>
        <dbReference type="Proteomes" id="UP001139150"/>
    </source>
</evidence>
<dbReference type="EMBL" id="JAKRYL010000025">
    <property type="protein sequence ID" value="MCL7749208.1"/>
    <property type="molecule type" value="Genomic_DNA"/>
</dbReference>
<feature type="coiled-coil region" evidence="1">
    <location>
        <begin position="417"/>
        <end position="472"/>
    </location>
</feature>
<dbReference type="Gene3D" id="3.40.50.300">
    <property type="entry name" value="P-loop containing nucleotide triphosphate hydrolases"/>
    <property type="match status" value="1"/>
</dbReference>
<reference evidence="3" key="1">
    <citation type="submission" date="2022-02" db="EMBL/GenBank/DDBJ databases">
        <title>Halalkalibacter sp. nov. isolated from Lonar Lake, India.</title>
        <authorList>
            <person name="Joshi A."/>
            <person name="Thite S."/>
            <person name="Lodha T."/>
        </authorList>
    </citation>
    <scope>NUCLEOTIDE SEQUENCE</scope>
    <source>
        <strain evidence="3">MEB205</strain>
    </source>
</reference>
<dbReference type="Pfam" id="PF00350">
    <property type="entry name" value="Dynamin_N"/>
    <property type="match status" value="1"/>
</dbReference>
<gene>
    <name evidence="3" type="ORF">MF646_18975</name>
</gene>
<dbReference type="RefSeq" id="WP_250098075.1">
    <property type="nucleotide sequence ID" value="NZ_JAKRYL010000025.1"/>
</dbReference>
<dbReference type="SUPFAM" id="SSF52540">
    <property type="entry name" value="P-loop containing nucleoside triphosphate hydrolases"/>
    <property type="match status" value="1"/>
</dbReference>
<dbReference type="Proteomes" id="UP001139150">
    <property type="component" value="Unassembled WGS sequence"/>
</dbReference>
<keyword evidence="1" id="KW-0175">Coiled coil</keyword>
<feature type="domain" description="Dynamin N-terminal" evidence="2">
    <location>
        <begin position="78"/>
        <end position="247"/>
    </location>
</feature>
<evidence type="ECO:0000313" key="3">
    <source>
        <dbReference type="EMBL" id="MCL7749208.1"/>
    </source>
</evidence>
<dbReference type="InterPro" id="IPR027417">
    <property type="entry name" value="P-loop_NTPase"/>
</dbReference>